<evidence type="ECO:0000256" key="1">
    <source>
        <dbReference type="SAM" id="Phobius"/>
    </source>
</evidence>
<dbReference type="AlphaFoldDB" id="E6PKN7"/>
<keyword evidence="1" id="KW-0812">Transmembrane</keyword>
<name>E6PKN7_9ZZZZ</name>
<evidence type="ECO:0000313" key="2">
    <source>
        <dbReference type="EMBL" id="CBH95488.1"/>
    </source>
</evidence>
<gene>
    <name evidence="2" type="ORF">CARN2_0888</name>
</gene>
<protein>
    <submittedName>
        <fullName evidence="2">Uncharacterized protein</fullName>
    </submittedName>
</protein>
<organism evidence="2">
    <name type="scientific">mine drainage metagenome</name>
    <dbReference type="NCBI Taxonomy" id="410659"/>
    <lineage>
        <taxon>unclassified sequences</taxon>
        <taxon>metagenomes</taxon>
        <taxon>ecological metagenomes</taxon>
    </lineage>
</organism>
<keyword evidence="1" id="KW-0472">Membrane</keyword>
<accession>E6PKN7</accession>
<reference evidence="2" key="1">
    <citation type="submission" date="2009-10" db="EMBL/GenBank/DDBJ databases">
        <title>Diversity of trophic interactions inside an arsenic-rich microbial ecosystem.</title>
        <authorList>
            <person name="Bertin P.N."/>
            <person name="Heinrich-Salmeron A."/>
            <person name="Pelletier E."/>
            <person name="Goulhen-Chollet F."/>
            <person name="Arsene-Ploetze F."/>
            <person name="Gallien S."/>
            <person name="Calteau A."/>
            <person name="Vallenet D."/>
            <person name="Casiot C."/>
            <person name="Chane-Woon-Ming B."/>
            <person name="Giloteaux L."/>
            <person name="Barakat M."/>
            <person name="Bonnefoy V."/>
            <person name="Bruneel O."/>
            <person name="Chandler M."/>
            <person name="Cleiss J."/>
            <person name="Duran R."/>
            <person name="Elbaz-Poulichet F."/>
            <person name="Fonknechten N."/>
            <person name="Lauga B."/>
            <person name="Mornico D."/>
            <person name="Ortet P."/>
            <person name="Schaeffer C."/>
            <person name="Siguier P."/>
            <person name="Alexander Thil Smith A."/>
            <person name="Van Dorsselaer A."/>
            <person name="Weissenbach J."/>
            <person name="Medigue C."/>
            <person name="Le Paslier D."/>
        </authorList>
    </citation>
    <scope>NUCLEOTIDE SEQUENCE</scope>
</reference>
<comment type="caution">
    <text evidence="2">The sequence shown here is derived from an EMBL/GenBank/DDBJ whole genome shotgun (WGS) entry which is preliminary data.</text>
</comment>
<proteinExistence type="predicted"/>
<feature type="transmembrane region" description="Helical" evidence="1">
    <location>
        <begin position="43"/>
        <end position="61"/>
    </location>
</feature>
<keyword evidence="1" id="KW-1133">Transmembrane helix</keyword>
<dbReference type="EMBL" id="CABM01000005">
    <property type="protein sequence ID" value="CBH95488.1"/>
    <property type="molecule type" value="Genomic_DNA"/>
</dbReference>
<sequence>MRWFFWTLFALAAAGWLGDAVHQHAAGLGSVQAAFAGLPATMAVLAVGLLPIVLMLPLIYFEQDLKIKAAETASAALKIEAELKKTASAMLAMAETAVGTTTSILQIFLAWSLGRLGHNQTLICLTPRILAQRPIHQPAFTGCPA</sequence>